<dbReference type="AlphaFoldDB" id="A0A1B0CM22"/>
<dbReference type="VEuPathDB" id="VectorBase:LLONM1_006103"/>
<evidence type="ECO:0000256" key="4">
    <source>
        <dbReference type="ARBA" id="ARBA00018680"/>
    </source>
</evidence>
<dbReference type="CTD" id="37466"/>
<dbReference type="Pfam" id="PF08122">
    <property type="entry name" value="NDUF_B12"/>
    <property type="match status" value="1"/>
</dbReference>
<dbReference type="EMBL" id="GITU01009746">
    <property type="protein sequence ID" value="MBC1178449.1"/>
    <property type="molecule type" value="Transcribed_RNA"/>
</dbReference>
<dbReference type="GO" id="GO:0032981">
    <property type="term" value="P:mitochondrial respiratory chain complex I assembly"/>
    <property type="evidence" value="ECO:0007669"/>
    <property type="project" value="TreeGrafter"/>
</dbReference>
<evidence type="ECO:0000256" key="9">
    <source>
        <dbReference type="ARBA" id="ARBA00022982"/>
    </source>
</evidence>
<comment type="function">
    <text evidence="1">Accessory subunit of the mitochondrial membrane respiratory chain NADH dehydrogenase (Complex I), that is believed not to be involved in catalysis. Complex I functions in the transfer of electrons from NADH to the respiratory chain. The immediate electron acceptor for the enzyme is believed to be ubiquinone.</text>
</comment>
<reference evidence="18" key="1">
    <citation type="submission" date="2012-05" db="EMBL/GenBank/DDBJ databases">
        <title>Whole Genome Assembly of Lutzomyia longipalpis.</title>
        <authorList>
            <person name="Richards S."/>
            <person name="Qu C."/>
            <person name="Dillon R."/>
            <person name="Worley K."/>
            <person name="Scherer S."/>
            <person name="Batterton M."/>
            <person name="Taylor A."/>
            <person name="Hawes A."/>
            <person name="Hernandez B."/>
            <person name="Kovar C."/>
            <person name="Mandapat C."/>
            <person name="Pham C."/>
            <person name="Qu C."/>
            <person name="Jing C."/>
            <person name="Bess C."/>
            <person name="Bandaranaike D."/>
            <person name="Ngo D."/>
            <person name="Ongeri F."/>
            <person name="Arias F."/>
            <person name="Lara F."/>
            <person name="Weissenberger G."/>
            <person name="Kamau G."/>
            <person name="Han H."/>
            <person name="Shen H."/>
            <person name="Dinh H."/>
            <person name="Khalil I."/>
            <person name="Jones J."/>
            <person name="Shafer J."/>
            <person name="Jayaseelan J."/>
            <person name="Quiroz J."/>
            <person name="Blankenburg K."/>
            <person name="Nguyen L."/>
            <person name="Jackson L."/>
            <person name="Francisco L."/>
            <person name="Tang L.-Y."/>
            <person name="Pu L.-L."/>
            <person name="Perales L."/>
            <person name="Lorensuhewa L."/>
            <person name="Munidasa M."/>
            <person name="Coyle M."/>
            <person name="Taylor M."/>
            <person name="Puazo M."/>
            <person name="Firestine M."/>
            <person name="Scheel M."/>
            <person name="Javaid M."/>
            <person name="Wang M."/>
            <person name="Li M."/>
            <person name="Tabassum N."/>
            <person name="Saada N."/>
            <person name="Osuji N."/>
            <person name="Aqrawi P."/>
            <person name="Fu Q."/>
            <person name="Thornton R."/>
            <person name="Raj R."/>
            <person name="Goodspeed R."/>
            <person name="Mata R."/>
            <person name="Najjar R."/>
            <person name="Gubbala S."/>
            <person name="Lee S."/>
            <person name="Denson S."/>
            <person name="Patil S."/>
            <person name="Macmil S."/>
            <person name="Qi S."/>
            <person name="Matskevitch T."/>
            <person name="Palculict T."/>
            <person name="Mathew T."/>
            <person name="Vee V."/>
            <person name="Velamala V."/>
            <person name="Korchina V."/>
            <person name="Cai W."/>
            <person name="Liu W."/>
            <person name="Dai W."/>
            <person name="Zou X."/>
            <person name="Zhu Y."/>
            <person name="Zhang Y."/>
            <person name="Wu Y.-Q."/>
            <person name="Xin Y."/>
            <person name="Nazarath L."/>
            <person name="Kovar C."/>
            <person name="Han Y."/>
            <person name="Muzny D."/>
            <person name="Gibbs R."/>
        </authorList>
    </citation>
    <scope>NUCLEOTIDE SEQUENCE [LARGE SCALE GENOMIC DNA]</scope>
    <source>
        <strain evidence="18">Jacobina</strain>
    </source>
</reference>
<dbReference type="GO" id="GO:0022900">
    <property type="term" value="P:electron transport chain"/>
    <property type="evidence" value="ECO:0007669"/>
    <property type="project" value="InterPro"/>
</dbReference>
<evidence type="ECO:0000256" key="8">
    <source>
        <dbReference type="ARBA" id="ARBA00022792"/>
    </source>
</evidence>
<comment type="similarity">
    <text evidence="3">Belongs to the complex I NDUFB3 subunit family.</text>
</comment>
<reference evidence="17" key="3">
    <citation type="submission" date="2020-05" db="UniProtKB">
        <authorList>
            <consortium name="EnsemblMetazoa"/>
        </authorList>
    </citation>
    <scope>IDENTIFICATION</scope>
    <source>
        <strain evidence="17">Jacobina</strain>
    </source>
</reference>
<proteinExistence type="inferred from homology"/>
<protein>
    <recommendedName>
        <fullName evidence="4">NADH dehydrogenase [ubiquinone] 1 beta subcomplex subunit 3</fullName>
    </recommendedName>
    <alternativeName>
        <fullName evidence="13">Complex I-B12</fullName>
    </alternativeName>
    <alternativeName>
        <fullName evidence="14">NADH-ubiquinone oxidoreductase B12 subunit</fullName>
    </alternativeName>
</protein>
<evidence type="ECO:0000313" key="17">
    <source>
        <dbReference type="EnsemblMetazoa" id="LLOJ005710-PA"/>
    </source>
</evidence>
<dbReference type="OrthoDB" id="521512at2759"/>
<evidence type="ECO:0000313" key="18">
    <source>
        <dbReference type="Proteomes" id="UP000092461"/>
    </source>
</evidence>
<evidence type="ECO:0000256" key="13">
    <source>
        <dbReference type="ARBA" id="ARBA00030217"/>
    </source>
</evidence>
<dbReference type="InterPro" id="IPR012576">
    <property type="entry name" value="NDUFB3"/>
</dbReference>
<evidence type="ECO:0000256" key="5">
    <source>
        <dbReference type="ARBA" id="ARBA00022448"/>
    </source>
</evidence>
<organism evidence="17 18">
    <name type="scientific">Lutzomyia longipalpis</name>
    <name type="common">Sand fly</name>
    <dbReference type="NCBI Taxonomy" id="7200"/>
    <lineage>
        <taxon>Eukaryota</taxon>
        <taxon>Metazoa</taxon>
        <taxon>Ecdysozoa</taxon>
        <taxon>Arthropoda</taxon>
        <taxon>Hexapoda</taxon>
        <taxon>Insecta</taxon>
        <taxon>Pterygota</taxon>
        <taxon>Neoptera</taxon>
        <taxon>Endopterygota</taxon>
        <taxon>Diptera</taxon>
        <taxon>Nematocera</taxon>
        <taxon>Psychodoidea</taxon>
        <taxon>Psychodidae</taxon>
        <taxon>Lutzomyia</taxon>
        <taxon>Lutzomyia</taxon>
    </lineage>
</organism>
<keyword evidence="12 15" id="KW-0472">Membrane</keyword>
<keyword evidence="10 15" id="KW-1133">Transmembrane helix</keyword>
<comment type="subcellular location">
    <subcellularLocation>
        <location evidence="2">Mitochondrion inner membrane</location>
        <topology evidence="2">Single-pass membrane protein</topology>
        <orientation evidence="2">Matrix side</orientation>
    </subcellularLocation>
</comment>
<evidence type="ECO:0000256" key="3">
    <source>
        <dbReference type="ARBA" id="ARBA00005667"/>
    </source>
</evidence>
<evidence type="ECO:0000256" key="11">
    <source>
        <dbReference type="ARBA" id="ARBA00023128"/>
    </source>
</evidence>
<evidence type="ECO:0000256" key="14">
    <source>
        <dbReference type="ARBA" id="ARBA00032688"/>
    </source>
</evidence>
<dbReference type="VEuPathDB" id="VectorBase:LLOJ005710"/>
<dbReference type="PANTHER" id="PTHR15082">
    <property type="entry name" value="NADH-UBIQUINONE OXIDOREDUCTASE B12 SUBUNIT"/>
    <property type="match status" value="1"/>
</dbReference>
<keyword evidence="8" id="KW-0999">Mitochondrion inner membrane</keyword>
<evidence type="ECO:0000256" key="7">
    <source>
        <dbReference type="ARBA" id="ARBA00022692"/>
    </source>
</evidence>
<evidence type="ECO:0000313" key="16">
    <source>
        <dbReference type="EMBL" id="MBC1178449.1"/>
    </source>
</evidence>
<dbReference type="EnsemblMetazoa" id="LLOJ005710-RA">
    <property type="protein sequence ID" value="LLOJ005710-PA"/>
    <property type="gene ID" value="LLOJ005710"/>
</dbReference>
<evidence type="ECO:0000256" key="2">
    <source>
        <dbReference type="ARBA" id="ARBA00004298"/>
    </source>
</evidence>
<dbReference type="Proteomes" id="UP000092461">
    <property type="component" value="Unassembled WGS sequence"/>
</dbReference>
<dbReference type="KEGG" id="lll:129795322"/>
<keyword evidence="18" id="KW-1185">Reference proteome</keyword>
<dbReference type="GO" id="GO:0005743">
    <property type="term" value="C:mitochondrial inner membrane"/>
    <property type="evidence" value="ECO:0007669"/>
    <property type="project" value="UniProtKB-SubCell"/>
</dbReference>
<evidence type="ECO:0000256" key="15">
    <source>
        <dbReference type="SAM" id="Phobius"/>
    </source>
</evidence>
<feature type="transmembrane region" description="Helical" evidence="15">
    <location>
        <begin position="62"/>
        <end position="80"/>
    </location>
</feature>
<evidence type="ECO:0000256" key="10">
    <source>
        <dbReference type="ARBA" id="ARBA00022989"/>
    </source>
</evidence>
<dbReference type="PANTHER" id="PTHR15082:SF2">
    <property type="entry name" value="NADH DEHYDROGENASE [UBIQUINONE] 1 BETA SUBCOMPLEX SUBUNIT 3"/>
    <property type="match status" value="1"/>
</dbReference>
<sequence length="105" mass="12061">MGGHHMPKVPDASIYRVEDVPELLEVQKSLSRQGLRDPWLRNEVWRYDVKQFGTHRQRLMRVLFRGFGIGFAAFVATIGIEKALKIDYTGGRHHGGHHGEEGHHH</sequence>
<dbReference type="RefSeq" id="XP_055692446.1">
    <property type="nucleotide sequence ID" value="XM_055836471.1"/>
</dbReference>
<dbReference type="GeneID" id="129795322"/>
<keyword evidence="9" id="KW-0249">Electron transport</keyword>
<evidence type="ECO:0000256" key="1">
    <source>
        <dbReference type="ARBA" id="ARBA00003195"/>
    </source>
</evidence>
<evidence type="ECO:0000256" key="6">
    <source>
        <dbReference type="ARBA" id="ARBA00022660"/>
    </source>
</evidence>
<dbReference type="EMBL" id="AJWK01018073">
    <property type="status" value="NOT_ANNOTATED_CDS"/>
    <property type="molecule type" value="Genomic_DNA"/>
</dbReference>
<accession>A0A1B0CM22</accession>
<keyword evidence="16" id="KW-0830">Ubiquinone</keyword>
<name>A0A1B0CM22_LUTLO</name>
<keyword evidence="6" id="KW-0679">Respiratory chain</keyword>
<reference evidence="16" key="2">
    <citation type="journal article" date="2020" name="BMC">
        <title>Leishmania infection induces a limited differential gene expression in the sand fly midgut.</title>
        <authorList>
            <person name="Coutinho-Abreu I.V."/>
            <person name="Serafim T.D."/>
            <person name="Meneses C."/>
            <person name="Kamhawi S."/>
            <person name="Oliveira F."/>
            <person name="Valenzuela J.G."/>
        </authorList>
    </citation>
    <scope>NUCLEOTIDE SEQUENCE</scope>
    <source>
        <strain evidence="16">Jacobina</strain>
        <tissue evidence="16">Midgut</tissue>
    </source>
</reference>
<keyword evidence="7 15" id="KW-0812">Transmembrane</keyword>
<keyword evidence="5" id="KW-0813">Transport</keyword>
<evidence type="ECO:0000256" key="12">
    <source>
        <dbReference type="ARBA" id="ARBA00023136"/>
    </source>
</evidence>
<keyword evidence="11" id="KW-0496">Mitochondrion</keyword>